<evidence type="ECO:0000313" key="4">
    <source>
        <dbReference type="Proteomes" id="UP000377595"/>
    </source>
</evidence>
<feature type="domain" description="Deoxyribonuclease NucA/NucB" evidence="2">
    <location>
        <begin position="162"/>
        <end position="214"/>
    </location>
</feature>
<evidence type="ECO:0000256" key="1">
    <source>
        <dbReference type="SAM" id="MobiDB-lite"/>
    </source>
</evidence>
<dbReference type="InterPro" id="IPR029476">
    <property type="entry name" value="DNase_NucA_NucB"/>
</dbReference>
<name>A0A5M3Y1L0_9ACTN</name>
<dbReference type="Pfam" id="PF14040">
    <property type="entry name" value="DNase_NucA_NucB"/>
    <property type="match status" value="1"/>
</dbReference>
<comment type="caution">
    <text evidence="3">The sequence shown here is derived from an EMBL/GenBank/DDBJ whole genome shotgun (WGS) entry which is preliminary data.</text>
</comment>
<protein>
    <recommendedName>
        <fullName evidence="2">Deoxyribonuclease NucA/NucB domain-containing protein</fullName>
    </recommendedName>
</protein>
<evidence type="ECO:0000313" key="3">
    <source>
        <dbReference type="EMBL" id="GES27215.1"/>
    </source>
</evidence>
<feature type="region of interest" description="Disordered" evidence="1">
    <location>
        <begin position="111"/>
        <end position="132"/>
    </location>
</feature>
<reference evidence="3 4" key="1">
    <citation type="submission" date="2019-10" db="EMBL/GenBank/DDBJ databases">
        <title>Whole genome shotgun sequence of Acrocarpospora pleiomorpha NBRC 16267.</title>
        <authorList>
            <person name="Ichikawa N."/>
            <person name="Kimura A."/>
            <person name="Kitahashi Y."/>
            <person name="Komaki H."/>
            <person name="Oguchi A."/>
        </authorList>
    </citation>
    <scope>NUCLEOTIDE SEQUENCE [LARGE SCALE GENOMIC DNA]</scope>
    <source>
        <strain evidence="3 4">NBRC 16267</strain>
    </source>
</reference>
<organism evidence="3 4">
    <name type="scientific">Acrocarpospora pleiomorpha</name>
    <dbReference type="NCBI Taxonomy" id="90975"/>
    <lineage>
        <taxon>Bacteria</taxon>
        <taxon>Bacillati</taxon>
        <taxon>Actinomycetota</taxon>
        <taxon>Actinomycetes</taxon>
        <taxon>Streptosporangiales</taxon>
        <taxon>Streptosporangiaceae</taxon>
        <taxon>Acrocarpospora</taxon>
    </lineage>
</organism>
<dbReference type="Proteomes" id="UP000377595">
    <property type="component" value="Unassembled WGS sequence"/>
</dbReference>
<sequence length="251" mass="27159">MARDEVLPYRAFTLFRIQIQLQSDKQTSVKPHYTALCSTALAVSAPVGIPPWSNVRESVWDLRCDSSPNINVYKGGCVVNRAIPTFKLNPNSTVVGRTANHVQKALTTPQLTDPVLPGKQQPNSIPGGEASNKPLHRIVSKTKIDANRDRAIATCLAIRAYAKPESCDEYPMASTREGANYDQVHFSVEILPLDDNCKAGNMLGWFYQRNRIVPDHTTDLGLAVSGSPFWVGVGTGGSLPSTPTTPSSAGA</sequence>
<dbReference type="EMBL" id="BLAF01000115">
    <property type="protein sequence ID" value="GES27215.1"/>
    <property type="molecule type" value="Genomic_DNA"/>
</dbReference>
<accession>A0A5M3Y1L0</accession>
<keyword evidence="4" id="KW-1185">Reference proteome</keyword>
<evidence type="ECO:0000259" key="2">
    <source>
        <dbReference type="Pfam" id="PF14040"/>
    </source>
</evidence>
<dbReference type="RefSeq" id="WP_170322065.1">
    <property type="nucleotide sequence ID" value="NZ_BAAAHM010000068.1"/>
</dbReference>
<gene>
    <name evidence="3" type="ORF">Aple_101150</name>
</gene>
<dbReference type="AlphaFoldDB" id="A0A5M3Y1L0"/>
<proteinExistence type="predicted"/>